<name>A0ABW1T276_9ACTN</name>
<dbReference type="RefSeq" id="WP_386766261.1">
    <property type="nucleotide sequence ID" value="NZ_JBHSTI010000008.1"/>
</dbReference>
<gene>
    <name evidence="1" type="ORF">ACFQGU_10095</name>
</gene>
<dbReference type="InterPro" id="IPR036249">
    <property type="entry name" value="Thioredoxin-like_sf"/>
</dbReference>
<dbReference type="EMBL" id="JBHSTI010000008">
    <property type="protein sequence ID" value="MFC6238230.1"/>
    <property type="molecule type" value="Genomic_DNA"/>
</dbReference>
<evidence type="ECO:0000313" key="1">
    <source>
        <dbReference type="EMBL" id="MFC6238230.1"/>
    </source>
</evidence>
<accession>A0ABW1T276</accession>
<dbReference type="InterPro" id="IPR009737">
    <property type="entry name" value="Aim32/Apd1-like"/>
</dbReference>
<dbReference type="SUPFAM" id="SSF52833">
    <property type="entry name" value="Thioredoxin-like"/>
    <property type="match status" value="1"/>
</dbReference>
<evidence type="ECO:0000313" key="2">
    <source>
        <dbReference type="Proteomes" id="UP001596138"/>
    </source>
</evidence>
<reference evidence="2" key="1">
    <citation type="journal article" date="2019" name="Int. J. Syst. Evol. Microbiol.">
        <title>The Global Catalogue of Microorganisms (GCM) 10K type strain sequencing project: providing services to taxonomists for standard genome sequencing and annotation.</title>
        <authorList>
            <consortium name="The Broad Institute Genomics Platform"/>
            <consortium name="The Broad Institute Genome Sequencing Center for Infectious Disease"/>
            <person name="Wu L."/>
            <person name="Ma J."/>
        </authorList>
    </citation>
    <scope>NUCLEOTIDE SEQUENCE [LARGE SCALE GENOMIC DNA]</scope>
    <source>
        <strain evidence="2">CGMCC 4.7317</strain>
    </source>
</reference>
<dbReference type="Pfam" id="PF06999">
    <property type="entry name" value="Suc_Fer-like"/>
    <property type="match status" value="1"/>
</dbReference>
<dbReference type="Proteomes" id="UP001596138">
    <property type="component" value="Unassembled WGS sequence"/>
</dbReference>
<proteinExistence type="predicted"/>
<protein>
    <submittedName>
        <fullName evidence="1">Sucrase ferredoxin</fullName>
    </submittedName>
</protein>
<comment type="caution">
    <text evidence="1">The sequence shown here is derived from an EMBL/GenBank/DDBJ whole genome shotgun (WGS) entry which is preliminary data.</text>
</comment>
<sequence length="329" mass="34721">MSTPVTDDQRCSVVSARLAEPMPGTAPLARAWLVLEQPGPYGRVALTDSHLPAEVGAALSRAIEGTRTAVLLARTTGRHADAHEETTSRRFWFAHSAPGGVRMRSGVLQDSVLLRPELPDVMRDAAHGQLPPWGTKDDSPLLLVCTNSRRDRCCAIAGLPLAEGLAAGAHAGRVLEVNHLGGHRFAPTAMLLPSGNVFGRLDLAAATEVLDAASSGRIGAMGHLRGRSSAAAPAQSAAIAVRLGHDVDGLDDIDVLRRVGEHVAPVPLSYVGQDDVAELEVRHVDGRTWTVRVRRVVSALPDRSESCGKAAVPVVSWAADEPVAAEPWA</sequence>
<keyword evidence="2" id="KW-1185">Reference proteome</keyword>
<organism evidence="1 2">
    <name type="scientific">Longivirga aurantiaca</name>
    <dbReference type="NCBI Taxonomy" id="1837743"/>
    <lineage>
        <taxon>Bacteria</taxon>
        <taxon>Bacillati</taxon>
        <taxon>Actinomycetota</taxon>
        <taxon>Actinomycetes</taxon>
        <taxon>Sporichthyales</taxon>
        <taxon>Sporichthyaceae</taxon>
        <taxon>Longivirga</taxon>
    </lineage>
</organism>